<organism evidence="1">
    <name type="scientific">marine sediment metagenome</name>
    <dbReference type="NCBI Taxonomy" id="412755"/>
    <lineage>
        <taxon>unclassified sequences</taxon>
        <taxon>metagenomes</taxon>
        <taxon>ecological metagenomes</taxon>
    </lineage>
</organism>
<protein>
    <submittedName>
        <fullName evidence="1">Uncharacterized protein</fullName>
    </submittedName>
</protein>
<comment type="caution">
    <text evidence="1">The sequence shown here is derived from an EMBL/GenBank/DDBJ whole genome shotgun (WGS) entry which is preliminary data.</text>
</comment>
<name>X0X9B4_9ZZZZ</name>
<reference evidence="1" key="1">
    <citation type="journal article" date="2014" name="Front. Microbiol.">
        <title>High frequency of phylogenetically diverse reductive dehalogenase-homologous genes in deep subseafloor sedimentary metagenomes.</title>
        <authorList>
            <person name="Kawai M."/>
            <person name="Futagami T."/>
            <person name="Toyoda A."/>
            <person name="Takaki Y."/>
            <person name="Nishi S."/>
            <person name="Hori S."/>
            <person name="Arai W."/>
            <person name="Tsubouchi T."/>
            <person name="Morono Y."/>
            <person name="Uchiyama I."/>
            <person name="Ito T."/>
            <person name="Fujiyama A."/>
            <person name="Inagaki F."/>
            <person name="Takami H."/>
        </authorList>
    </citation>
    <scope>NUCLEOTIDE SEQUENCE</scope>
    <source>
        <strain evidence="1">Expedition CK06-06</strain>
    </source>
</reference>
<accession>X0X9B4</accession>
<gene>
    <name evidence="1" type="ORF">S01H1_72047</name>
</gene>
<dbReference type="AlphaFoldDB" id="X0X9B4"/>
<sequence length="37" mass="4139">KYIDRNDLVALTRDAADVSGIPYVMESDQEEVNKILG</sequence>
<proteinExistence type="predicted"/>
<feature type="non-terminal residue" evidence="1">
    <location>
        <position position="1"/>
    </location>
</feature>
<evidence type="ECO:0000313" key="1">
    <source>
        <dbReference type="EMBL" id="GAG31987.1"/>
    </source>
</evidence>
<dbReference type="EMBL" id="BARS01048020">
    <property type="protein sequence ID" value="GAG31987.1"/>
    <property type="molecule type" value="Genomic_DNA"/>
</dbReference>